<dbReference type="PROSITE" id="PS50994">
    <property type="entry name" value="INTEGRASE"/>
    <property type="match status" value="1"/>
</dbReference>
<dbReference type="Gene3D" id="1.10.340.70">
    <property type="match status" value="1"/>
</dbReference>
<feature type="domain" description="Integrase catalytic" evidence="1">
    <location>
        <begin position="54"/>
        <end position="145"/>
    </location>
</feature>
<dbReference type="GO" id="GO:0003676">
    <property type="term" value="F:nucleic acid binding"/>
    <property type="evidence" value="ECO:0007669"/>
    <property type="project" value="InterPro"/>
</dbReference>
<dbReference type="AlphaFoldDB" id="A0A814MCY7"/>
<dbReference type="Pfam" id="PF17921">
    <property type="entry name" value="Integrase_H2C2"/>
    <property type="match status" value="1"/>
</dbReference>
<proteinExistence type="predicted"/>
<dbReference type="OrthoDB" id="441971at2759"/>
<sequence>MHDSDFGGHFGCVGTTGKIESKYYWPSQHKHIAEYIENCLKCQESKTSSLMSTAPLQPIITSRRFHLVTCDILGPLNTTVRGAKYILVFMCHFTKWVEIFPIENMEASTVANCFIELICRHGVPESLLSDQGRNFESNLFKEVLEFNRTLISLLRTFVNDDWDLLLNKLAFAYRTAVHRATGYTPFEIVYGRQPKLPINLFYENCSDPLELDWAEYVKQMKDRLKEIFETVRKDTEIKVDKTKILYDRNDRGADFS</sequence>
<evidence type="ECO:0000259" key="1">
    <source>
        <dbReference type="PROSITE" id="PS50994"/>
    </source>
</evidence>
<dbReference type="InterPro" id="IPR041588">
    <property type="entry name" value="Integrase_H2C2"/>
</dbReference>
<dbReference type="InterPro" id="IPR001584">
    <property type="entry name" value="Integrase_cat-core"/>
</dbReference>
<gene>
    <name evidence="2" type="ORF">OXX778_LOCUS20021</name>
</gene>
<accession>A0A814MCY7</accession>
<dbReference type="Pfam" id="PF00665">
    <property type="entry name" value="rve"/>
    <property type="match status" value="1"/>
</dbReference>
<evidence type="ECO:0000313" key="3">
    <source>
        <dbReference type="Proteomes" id="UP000663879"/>
    </source>
</evidence>
<dbReference type="InterPro" id="IPR012337">
    <property type="entry name" value="RNaseH-like_sf"/>
</dbReference>
<comment type="caution">
    <text evidence="2">The sequence shown here is derived from an EMBL/GenBank/DDBJ whole genome shotgun (WGS) entry which is preliminary data.</text>
</comment>
<evidence type="ECO:0000313" key="2">
    <source>
        <dbReference type="EMBL" id="CAF1077255.1"/>
    </source>
</evidence>
<organism evidence="2 3">
    <name type="scientific">Brachionus calyciflorus</name>
    <dbReference type="NCBI Taxonomy" id="104777"/>
    <lineage>
        <taxon>Eukaryota</taxon>
        <taxon>Metazoa</taxon>
        <taxon>Spiralia</taxon>
        <taxon>Gnathifera</taxon>
        <taxon>Rotifera</taxon>
        <taxon>Eurotatoria</taxon>
        <taxon>Monogononta</taxon>
        <taxon>Pseudotrocha</taxon>
        <taxon>Ploima</taxon>
        <taxon>Brachionidae</taxon>
        <taxon>Brachionus</taxon>
    </lineage>
</organism>
<reference evidence="2" key="1">
    <citation type="submission" date="2021-02" db="EMBL/GenBank/DDBJ databases">
        <authorList>
            <person name="Nowell W R."/>
        </authorList>
    </citation>
    <scope>NUCLEOTIDE SEQUENCE</scope>
    <source>
        <strain evidence="2">Ploen Becks lab</strain>
    </source>
</reference>
<dbReference type="SUPFAM" id="SSF53098">
    <property type="entry name" value="Ribonuclease H-like"/>
    <property type="match status" value="1"/>
</dbReference>
<dbReference type="EMBL" id="CAJNOC010006406">
    <property type="protein sequence ID" value="CAF1077255.1"/>
    <property type="molecule type" value="Genomic_DNA"/>
</dbReference>
<dbReference type="InterPro" id="IPR052160">
    <property type="entry name" value="Gypsy_RT_Integrase-like"/>
</dbReference>
<dbReference type="Proteomes" id="UP000663879">
    <property type="component" value="Unassembled WGS sequence"/>
</dbReference>
<dbReference type="GO" id="GO:0015074">
    <property type="term" value="P:DNA integration"/>
    <property type="evidence" value="ECO:0007669"/>
    <property type="project" value="InterPro"/>
</dbReference>
<dbReference type="PANTHER" id="PTHR47266">
    <property type="entry name" value="ENDONUCLEASE-RELATED"/>
    <property type="match status" value="1"/>
</dbReference>
<dbReference type="InterPro" id="IPR036397">
    <property type="entry name" value="RNaseH_sf"/>
</dbReference>
<name>A0A814MCY7_9BILA</name>
<keyword evidence="3" id="KW-1185">Reference proteome</keyword>
<protein>
    <recommendedName>
        <fullName evidence="1">Integrase catalytic domain-containing protein</fullName>
    </recommendedName>
</protein>
<dbReference type="Gene3D" id="3.30.420.10">
    <property type="entry name" value="Ribonuclease H-like superfamily/Ribonuclease H"/>
    <property type="match status" value="2"/>
</dbReference>